<evidence type="ECO:0000313" key="2">
    <source>
        <dbReference type="EMBL" id="SDH68316.1"/>
    </source>
</evidence>
<dbReference type="SUPFAM" id="SSF46689">
    <property type="entry name" value="Homeodomain-like"/>
    <property type="match status" value="1"/>
</dbReference>
<keyword evidence="1" id="KW-0175">Coiled coil</keyword>
<name>A0A1G8EEJ5_PSEOR</name>
<accession>A0A1G8EEJ5</accession>
<proteinExistence type="predicted"/>
<dbReference type="InterPro" id="IPR002514">
    <property type="entry name" value="Transposase_8"/>
</dbReference>
<reference evidence="2 3" key="1">
    <citation type="submission" date="2016-10" db="EMBL/GenBank/DDBJ databases">
        <authorList>
            <person name="de Groot N.N."/>
        </authorList>
    </citation>
    <scope>NUCLEOTIDE SEQUENCE [LARGE SCALE GENOMIC DNA]</scope>
    <source>
        <strain evidence="2 3">CGMCC 4.3143</strain>
    </source>
</reference>
<evidence type="ECO:0000256" key="1">
    <source>
        <dbReference type="SAM" id="Coils"/>
    </source>
</evidence>
<dbReference type="GO" id="GO:0003677">
    <property type="term" value="F:DNA binding"/>
    <property type="evidence" value="ECO:0007669"/>
    <property type="project" value="InterPro"/>
</dbReference>
<dbReference type="AlphaFoldDB" id="A0A1G8EEJ5"/>
<protein>
    <submittedName>
        <fullName evidence="2">Transposase</fullName>
    </submittedName>
</protein>
<dbReference type="EMBL" id="FNBE01000035">
    <property type="protein sequence ID" value="SDH68316.1"/>
    <property type="molecule type" value="Genomic_DNA"/>
</dbReference>
<feature type="coiled-coil region" evidence="1">
    <location>
        <begin position="67"/>
        <end position="94"/>
    </location>
</feature>
<dbReference type="STRING" id="366584.SAMN05216377_1354"/>
<dbReference type="Gene3D" id="1.10.10.10">
    <property type="entry name" value="Winged helix-like DNA-binding domain superfamily/Winged helix DNA-binding domain"/>
    <property type="match status" value="1"/>
</dbReference>
<dbReference type="InterPro" id="IPR009057">
    <property type="entry name" value="Homeodomain-like_sf"/>
</dbReference>
<keyword evidence="3" id="KW-1185">Reference proteome</keyword>
<dbReference type="Pfam" id="PF01527">
    <property type="entry name" value="HTH_Tnp_1"/>
    <property type="match status" value="1"/>
</dbReference>
<gene>
    <name evidence="2" type="ORF">SAMN05216377_1354</name>
</gene>
<organism evidence="2 3">
    <name type="scientific">Pseudonocardia oroxyli</name>
    <dbReference type="NCBI Taxonomy" id="366584"/>
    <lineage>
        <taxon>Bacteria</taxon>
        <taxon>Bacillati</taxon>
        <taxon>Actinomycetota</taxon>
        <taxon>Actinomycetes</taxon>
        <taxon>Pseudonocardiales</taxon>
        <taxon>Pseudonocardiaceae</taxon>
        <taxon>Pseudonocardia</taxon>
    </lineage>
</organism>
<dbReference type="GO" id="GO:0006313">
    <property type="term" value="P:DNA transposition"/>
    <property type="evidence" value="ECO:0007669"/>
    <property type="project" value="InterPro"/>
</dbReference>
<dbReference type="GO" id="GO:0004803">
    <property type="term" value="F:transposase activity"/>
    <property type="evidence" value="ECO:0007669"/>
    <property type="project" value="InterPro"/>
</dbReference>
<sequence>MPAPRKFSDEMRERAKRMVRQARQEEPGLSVNAACKRIGPQLGILPDTLRGWCRQADIDDGVKPGVTSVESEELKRLRRENAELRRANEILRTASAFYAAAELDRHTR</sequence>
<evidence type="ECO:0000313" key="3">
    <source>
        <dbReference type="Proteomes" id="UP000198967"/>
    </source>
</evidence>
<dbReference type="InterPro" id="IPR036388">
    <property type="entry name" value="WH-like_DNA-bd_sf"/>
</dbReference>
<dbReference type="Proteomes" id="UP000198967">
    <property type="component" value="Unassembled WGS sequence"/>
</dbReference>